<keyword evidence="3" id="KW-1185">Reference proteome</keyword>
<sequence>MSPDRANNVRETLARLWKIRSHKTGLGIEKAAKEKKICDDLRRICEEGEMEKTTKGMKNKRSEHTNQGENRKSARQKKRTWKAIQASADDENIDDGDDEFSAIKRAKRPAPPHPQYTVIRTGTEMEEALKSIYRNWDIESVSQDLPAALLPEKAIDDSGIDWQILANLRDLSEVSKTGEDRRNVRDKLGTALKDRFGVETEKIMADIAIIGESYHYTAQQEAMVDDDPLDGFSDAGSVHEEWEARDKMPIKETIPTSRDQPAVPDA</sequence>
<gene>
    <name evidence="2" type="ORF">DDE83_004082</name>
</gene>
<evidence type="ECO:0000313" key="3">
    <source>
        <dbReference type="Proteomes" id="UP000249619"/>
    </source>
</evidence>
<dbReference type="AlphaFoldDB" id="A0A364N690"/>
<name>A0A364N690_STELY</name>
<evidence type="ECO:0000256" key="1">
    <source>
        <dbReference type="SAM" id="MobiDB-lite"/>
    </source>
</evidence>
<organism evidence="2 3">
    <name type="scientific">Stemphylium lycopersici</name>
    <name type="common">Tomato gray leaf spot disease fungus</name>
    <name type="synonym">Thyrospora lycopersici</name>
    <dbReference type="NCBI Taxonomy" id="183478"/>
    <lineage>
        <taxon>Eukaryota</taxon>
        <taxon>Fungi</taxon>
        <taxon>Dikarya</taxon>
        <taxon>Ascomycota</taxon>
        <taxon>Pezizomycotina</taxon>
        <taxon>Dothideomycetes</taxon>
        <taxon>Pleosporomycetidae</taxon>
        <taxon>Pleosporales</taxon>
        <taxon>Pleosporineae</taxon>
        <taxon>Pleosporaceae</taxon>
        <taxon>Stemphylium</taxon>
    </lineage>
</organism>
<protein>
    <submittedName>
        <fullName evidence="2">Mitochondrial rho GTPase 1</fullName>
    </submittedName>
</protein>
<reference evidence="3" key="1">
    <citation type="submission" date="2018-05" db="EMBL/GenBank/DDBJ databases">
        <title>Draft genome sequence of Stemphylium lycopersici strain CIDEFI 213.</title>
        <authorList>
            <person name="Medina R."/>
            <person name="Franco M.E.E."/>
            <person name="Lucentini C.G."/>
            <person name="Saparrat M.C.N."/>
            <person name="Balatti P.A."/>
        </authorList>
    </citation>
    <scope>NUCLEOTIDE SEQUENCE [LARGE SCALE GENOMIC DNA]</scope>
    <source>
        <strain evidence="3">CIDEFI 213</strain>
    </source>
</reference>
<dbReference type="EMBL" id="QGDH01000049">
    <property type="protein sequence ID" value="RAR12550.1"/>
    <property type="molecule type" value="Genomic_DNA"/>
</dbReference>
<proteinExistence type="predicted"/>
<feature type="compositionally biased region" description="Acidic residues" evidence="1">
    <location>
        <begin position="88"/>
        <end position="97"/>
    </location>
</feature>
<comment type="caution">
    <text evidence="2">The sequence shown here is derived from an EMBL/GenBank/DDBJ whole genome shotgun (WGS) entry which is preliminary data.</text>
</comment>
<accession>A0A364N690</accession>
<feature type="region of interest" description="Disordered" evidence="1">
    <location>
        <begin position="242"/>
        <end position="266"/>
    </location>
</feature>
<feature type="region of interest" description="Disordered" evidence="1">
    <location>
        <begin position="48"/>
        <end position="97"/>
    </location>
</feature>
<evidence type="ECO:0000313" key="2">
    <source>
        <dbReference type="EMBL" id="RAR12550.1"/>
    </source>
</evidence>
<feature type="compositionally biased region" description="Basic and acidic residues" evidence="1">
    <location>
        <begin position="48"/>
        <end position="72"/>
    </location>
</feature>
<dbReference type="Proteomes" id="UP000249619">
    <property type="component" value="Unassembled WGS sequence"/>
</dbReference>